<dbReference type="PANTHER" id="PTHR46580:SF4">
    <property type="entry name" value="ATP_GTP-BINDING PROTEIN"/>
    <property type="match status" value="1"/>
</dbReference>
<feature type="signal peptide" evidence="3">
    <location>
        <begin position="1"/>
        <end position="32"/>
    </location>
</feature>
<dbReference type="Pfam" id="PF13517">
    <property type="entry name" value="FG-GAP_3"/>
    <property type="match status" value="1"/>
</dbReference>
<evidence type="ECO:0000256" key="3">
    <source>
        <dbReference type="SAM" id="SignalP"/>
    </source>
</evidence>
<dbReference type="Proteomes" id="UP000588098">
    <property type="component" value="Unassembled WGS sequence"/>
</dbReference>
<dbReference type="EMBL" id="JACHJL010000030">
    <property type="protein sequence ID" value="MBB5939938.1"/>
    <property type="molecule type" value="Genomic_DNA"/>
</dbReference>
<evidence type="ECO:0000313" key="5">
    <source>
        <dbReference type="Proteomes" id="UP000588098"/>
    </source>
</evidence>
<proteinExistence type="predicted"/>
<evidence type="ECO:0000313" key="4">
    <source>
        <dbReference type="EMBL" id="MBB5939938.1"/>
    </source>
</evidence>
<evidence type="ECO:0000256" key="1">
    <source>
        <dbReference type="ARBA" id="ARBA00022729"/>
    </source>
</evidence>
<organism evidence="4 5">
    <name type="scientific">Streptomyces zagrosensis</name>
    <dbReference type="NCBI Taxonomy" id="1042984"/>
    <lineage>
        <taxon>Bacteria</taxon>
        <taxon>Bacillati</taxon>
        <taxon>Actinomycetota</taxon>
        <taxon>Actinomycetes</taxon>
        <taxon>Kitasatosporales</taxon>
        <taxon>Streptomycetaceae</taxon>
        <taxon>Streptomyces</taxon>
    </lineage>
</organism>
<name>A0A7W9QGP9_9ACTN</name>
<dbReference type="AlphaFoldDB" id="A0A7W9QGP9"/>
<dbReference type="PANTHER" id="PTHR46580">
    <property type="entry name" value="SENSOR KINASE-RELATED"/>
    <property type="match status" value="1"/>
</dbReference>
<sequence length="312" mass="32711">MTYRFGHHIGRALTGLATVLTATALTGTAASAATHVPTPVPAPDRAASPSVAAPGATQDAGARAAARSSAPLLPVWAVTRSGDQYWYWPDGRGGLSQRERSEDGWAGIDATTQVDLHSNGSSAALYARGSDGTLVYSDSLGNTRVLGGGWHKYNVLLSPGDLGGTKQSDLVTRDAAGVLWLHPAKSDGTLSARKKVGLGWGQYTHITGQHDLSGDGRADIVARDRSGVLWLYKGTGDSAKPFAQRSKVGPGWNAFNHLVSTGDVNGDSRTDLLARDKAGALWLYKGTGKASAPYQAKVKIGSAGWNQYTQIF</sequence>
<dbReference type="InterPro" id="IPR028994">
    <property type="entry name" value="Integrin_alpha_N"/>
</dbReference>
<accession>A0A7W9QGP9</accession>
<keyword evidence="1 3" id="KW-0732">Signal</keyword>
<dbReference type="InterPro" id="IPR013517">
    <property type="entry name" value="FG-GAP"/>
</dbReference>
<reference evidence="4 5" key="1">
    <citation type="submission" date="2020-08" db="EMBL/GenBank/DDBJ databases">
        <title>Genomic Encyclopedia of Type Strains, Phase III (KMG-III): the genomes of soil and plant-associated and newly described type strains.</title>
        <authorList>
            <person name="Whitman W."/>
        </authorList>
    </citation>
    <scope>NUCLEOTIDE SEQUENCE [LARGE SCALE GENOMIC DNA]</scope>
    <source>
        <strain evidence="4 5">CECT 8305</strain>
    </source>
</reference>
<evidence type="ECO:0000256" key="2">
    <source>
        <dbReference type="SAM" id="MobiDB-lite"/>
    </source>
</evidence>
<protein>
    <recommendedName>
        <fullName evidence="6">VCBS repeat-containing protein</fullName>
    </recommendedName>
</protein>
<keyword evidence="5" id="KW-1185">Reference proteome</keyword>
<dbReference type="SUPFAM" id="SSF69318">
    <property type="entry name" value="Integrin alpha N-terminal domain"/>
    <property type="match status" value="1"/>
</dbReference>
<dbReference type="Gene3D" id="2.115.10.10">
    <property type="entry name" value="Tachylectin 2"/>
    <property type="match status" value="1"/>
</dbReference>
<gene>
    <name evidence="4" type="ORF">FHS42_007036</name>
</gene>
<evidence type="ECO:0008006" key="6">
    <source>
        <dbReference type="Google" id="ProtNLM"/>
    </source>
</evidence>
<feature type="chain" id="PRO_5031078808" description="VCBS repeat-containing protein" evidence="3">
    <location>
        <begin position="33"/>
        <end position="312"/>
    </location>
</feature>
<dbReference type="RefSeq" id="WP_184579660.1">
    <property type="nucleotide sequence ID" value="NZ_JACHJL010000030.1"/>
</dbReference>
<feature type="region of interest" description="Disordered" evidence="2">
    <location>
        <begin position="34"/>
        <end position="60"/>
    </location>
</feature>
<comment type="caution">
    <text evidence="4">The sequence shown here is derived from an EMBL/GenBank/DDBJ whole genome shotgun (WGS) entry which is preliminary data.</text>
</comment>